<dbReference type="AlphaFoldDB" id="A0A3E4QPY6"/>
<evidence type="ECO:0000313" key="8">
    <source>
        <dbReference type="Proteomes" id="UP000260943"/>
    </source>
</evidence>
<keyword evidence="3" id="KW-0010">Activator</keyword>
<dbReference type="CDD" id="cd05568">
    <property type="entry name" value="PTS_IIB_bgl_like"/>
    <property type="match status" value="1"/>
</dbReference>
<dbReference type="Pfam" id="PF00874">
    <property type="entry name" value="PRD"/>
    <property type="match status" value="2"/>
</dbReference>
<dbReference type="PANTHER" id="PTHR30185:SF13">
    <property type="entry name" value="LICABCH OPERON REGULATOR-RELATED"/>
    <property type="match status" value="1"/>
</dbReference>
<evidence type="ECO:0000256" key="3">
    <source>
        <dbReference type="ARBA" id="ARBA00023159"/>
    </source>
</evidence>
<dbReference type="InterPro" id="IPR011608">
    <property type="entry name" value="PRD"/>
</dbReference>
<feature type="domain" description="PRD" evidence="6">
    <location>
        <begin position="319"/>
        <end position="426"/>
    </location>
</feature>
<dbReference type="PROSITE" id="PS51372">
    <property type="entry name" value="PRD_2"/>
    <property type="match status" value="2"/>
</dbReference>
<dbReference type="Gene3D" id="1.10.10.10">
    <property type="entry name" value="Winged helix-like DNA-binding domain superfamily/Winged helix DNA-binding domain"/>
    <property type="match status" value="1"/>
</dbReference>
<keyword evidence="4" id="KW-0804">Transcription</keyword>
<dbReference type="PANTHER" id="PTHR30185">
    <property type="entry name" value="CRYPTIC BETA-GLUCOSIDE BGL OPERON ANTITERMINATOR"/>
    <property type="match status" value="1"/>
</dbReference>
<dbReference type="Pfam" id="PF05043">
    <property type="entry name" value="Mga"/>
    <property type="match status" value="1"/>
</dbReference>
<evidence type="ECO:0000259" key="6">
    <source>
        <dbReference type="PROSITE" id="PS51372"/>
    </source>
</evidence>
<reference evidence="7 8" key="1">
    <citation type="submission" date="2018-08" db="EMBL/GenBank/DDBJ databases">
        <title>A genome reference for cultivated species of the human gut microbiota.</title>
        <authorList>
            <person name="Zou Y."/>
            <person name="Xue W."/>
            <person name="Luo G."/>
        </authorList>
    </citation>
    <scope>NUCLEOTIDE SEQUENCE [LARGE SCALE GENOMIC DNA]</scope>
    <source>
        <strain evidence="7 8">TF08-14</strain>
    </source>
</reference>
<evidence type="ECO:0000259" key="5">
    <source>
        <dbReference type="PROSITE" id="PS51094"/>
    </source>
</evidence>
<dbReference type="InterPro" id="IPR007737">
    <property type="entry name" value="Mga_HTH"/>
</dbReference>
<dbReference type="InterPro" id="IPR036388">
    <property type="entry name" value="WH-like_DNA-bd_sf"/>
</dbReference>
<dbReference type="Proteomes" id="UP000260943">
    <property type="component" value="Unassembled WGS sequence"/>
</dbReference>
<evidence type="ECO:0000313" key="7">
    <source>
        <dbReference type="EMBL" id="RGL08136.1"/>
    </source>
</evidence>
<dbReference type="InterPro" id="IPR036634">
    <property type="entry name" value="PRD_sf"/>
</dbReference>
<dbReference type="Pfam" id="PF00359">
    <property type="entry name" value="PTS_EIIA_2"/>
    <property type="match status" value="1"/>
</dbReference>
<dbReference type="GO" id="GO:0006355">
    <property type="term" value="P:regulation of DNA-templated transcription"/>
    <property type="evidence" value="ECO:0007669"/>
    <property type="project" value="InterPro"/>
</dbReference>
<dbReference type="InterPro" id="IPR016152">
    <property type="entry name" value="PTrfase/Anion_transptr"/>
</dbReference>
<keyword evidence="2" id="KW-0805">Transcription regulation</keyword>
<evidence type="ECO:0000256" key="4">
    <source>
        <dbReference type="ARBA" id="ARBA00023163"/>
    </source>
</evidence>
<gene>
    <name evidence="7" type="ORF">DXC81_09390</name>
</gene>
<dbReference type="InterPro" id="IPR002178">
    <property type="entry name" value="PTS_EIIA_type-2_dom"/>
</dbReference>
<dbReference type="PROSITE" id="PS51094">
    <property type="entry name" value="PTS_EIIA_TYPE_2"/>
    <property type="match status" value="1"/>
</dbReference>
<feature type="domain" description="PTS EIIA type-2" evidence="5">
    <location>
        <begin position="529"/>
        <end position="670"/>
    </location>
</feature>
<comment type="caution">
    <text evidence="7">The sequence shown here is derived from an EMBL/GenBank/DDBJ whole genome shotgun (WGS) entry which is preliminary data.</text>
</comment>
<dbReference type="Gene3D" id="1.10.1790.10">
    <property type="entry name" value="PRD domain"/>
    <property type="match status" value="2"/>
</dbReference>
<evidence type="ECO:0000256" key="2">
    <source>
        <dbReference type="ARBA" id="ARBA00023015"/>
    </source>
</evidence>
<feature type="domain" description="PRD" evidence="6">
    <location>
        <begin position="216"/>
        <end position="318"/>
    </location>
</feature>
<dbReference type="SUPFAM" id="SSF55804">
    <property type="entry name" value="Phoshotransferase/anion transport protein"/>
    <property type="match status" value="1"/>
</dbReference>
<name>A0A3E4QPY6_9ACTN</name>
<accession>A0A3E4QPY6</accession>
<sequence>MAHNVINARTQTNANAHDAKAYARGSLTLFGQKRLDAIFEAVRHSTYSPAARLAKMHGITDRTVRSDIARINNVLENHGAYIDIKRGEGYHLVVQDEQLYEDFIASTRGRGAGEPDLSSADDRIRFLLNALLMADDYQSYDQIADAIYVGENTLQNYIRQIKDILADYDLALLVKAGFGVKVLGREDDRRRCFMDRVVIRNMRSYVKGFSDDETRLFPDIDLGSLERIVRGHMEHSDIVTTDYGFKNLLMHTALMVSRIMHGCPVETSEDAETSSRVSLFLEGTCRDLEREFGISICEAERGYLLLHILSNTNLDRLGIDNQLFRSDVDALLEVVVQNYGFDLRDDAELKRNLLMHLSSTFSSKDLKIIKKNPLLNTIRSSFPLAFEIALASTSKVFDTEPYTLSEDEVGYVALHIGAAIERRTPRNRPLHKVVLVCGSGNSIASMLESRLLTYFGDRITIARSISYREFCELDAANLADTAFVVTTVPIEHCPLPRVLVDFSLSAQDTETISRMLNSIEEQATSLVGAFFDQELFCHITKPAGKGEVLEKLCDMLRNQGITDESFLSSVLEREALSDTTMDPLFAIPHSLSPSSTKTKVAVALLDQPLDWSAGSKEVRIVFLLAVQAGDRVNIEYLYDLLLSITNDRRLQHDILSSQGFADFLAILDRKAQEHA</sequence>
<proteinExistence type="predicted"/>
<dbReference type="InterPro" id="IPR050661">
    <property type="entry name" value="BglG_antiterminators"/>
</dbReference>
<dbReference type="EMBL" id="QSRJ01000012">
    <property type="protein sequence ID" value="RGL08136.1"/>
    <property type="molecule type" value="Genomic_DNA"/>
</dbReference>
<organism evidence="7 8">
    <name type="scientific">Collinsella tanakaei</name>
    <dbReference type="NCBI Taxonomy" id="626935"/>
    <lineage>
        <taxon>Bacteria</taxon>
        <taxon>Bacillati</taxon>
        <taxon>Actinomycetota</taxon>
        <taxon>Coriobacteriia</taxon>
        <taxon>Coriobacteriales</taxon>
        <taxon>Coriobacteriaceae</taxon>
        <taxon>Collinsella</taxon>
    </lineage>
</organism>
<keyword evidence="1" id="KW-0677">Repeat</keyword>
<protein>
    <submittedName>
        <fullName evidence="7">Transcription antiterminator</fullName>
    </submittedName>
</protein>
<evidence type="ECO:0000256" key="1">
    <source>
        <dbReference type="ARBA" id="ARBA00022737"/>
    </source>
</evidence>
<dbReference type="Gene3D" id="3.40.930.10">
    <property type="entry name" value="Mannitol-specific EII, Chain A"/>
    <property type="match status" value="1"/>
</dbReference>
<dbReference type="SUPFAM" id="SSF63520">
    <property type="entry name" value="PTS-regulatory domain, PRD"/>
    <property type="match status" value="2"/>
</dbReference>